<evidence type="ECO:0000256" key="9">
    <source>
        <dbReference type="RuleBase" id="RU362103"/>
    </source>
</evidence>
<dbReference type="PANTHER" id="PTHR10728">
    <property type="entry name" value="CYTOSOLIC PHOSPHOLIPASE A2"/>
    <property type="match status" value="1"/>
</dbReference>
<evidence type="ECO:0000256" key="7">
    <source>
        <dbReference type="ARBA" id="ARBA00023180"/>
    </source>
</evidence>
<evidence type="ECO:0000256" key="2">
    <source>
        <dbReference type="ARBA" id="ARBA00013274"/>
    </source>
</evidence>
<keyword evidence="5 8" id="KW-0442">Lipid degradation</keyword>
<dbReference type="PROSITE" id="PS51210">
    <property type="entry name" value="PLA2C"/>
    <property type="match status" value="1"/>
</dbReference>
<dbReference type="EC" id="3.1.1.5" evidence="2 9"/>
<dbReference type="GO" id="GO:0004623">
    <property type="term" value="F:phospholipase A2 activity"/>
    <property type="evidence" value="ECO:0007669"/>
    <property type="project" value="TreeGrafter"/>
</dbReference>
<dbReference type="Gene3D" id="3.40.1090.10">
    <property type="entry name" value="Cytosolic phospholipase A2 catalytic domain"/>
    <property type="match status" value="1"/>
</dbReference>
<feature type="domain" description="PLA2c" evidence="10">
    <location>
        <begin position="35"/>
        <end position="237"/>
    </location>
</feature>
<name>B5VPD3_YEAS6</name>
<feature type="chain" id="PRO_5005123522" description="Lysophospholipase" evidence="9">
    <location>
        <begin position="23"/>
        <end position="237"/>
    </location>
</feature>
<evidence type="ECO:0000313" key="12">
    <source>
        <dbReference type="Proteomes" id="UP000008988"/>
    </source>
</evidence>
<keyword evidence="6 8" id="KW-0443">Lipid metabolism</keyword>
<feature type="non-terminal residue" evidence="11">
    <location>
        <position position="237"/>
    </location>
</feature>
<organism evidence="11 12">
    <name type="scientific">Saccharomyces cerevisiae (strain AWRI1631)</name>
    <name type="common">Baker's yeast</name>
    <dbReference type="NCBI Taxonomy" id="545124"/>
    <lineage>
        <taxon>Eukaryota</taxon>
        <taxon>Fungi</taxon>
        <taxon>Dikarya</taxon>
        <taxon>Ascomycota</taxon>
        <taxon>Saccharomycotina</taxon>
        <taxon>Saccharomycetes</taxon>
        <taxon>Saccharomycetales</taxon>
        <taxon>Saccharomycetaceae</taxon>
        <taxon>Saccharomyces</taxon>
    </lineage>
</organism>
<evidence type="ECO:0000256" key="6">
    <source>
        <dbReference type="ARBA" id="ARBA00023098"/>
    </source>
</evidence>
<dbReference type="Proteomes" id="UP000008988">
    <property type="component" value="Unassembled WGS sequence"/>
</dbReference>
<dbReference type="GO" id="GO:0005886">
    <property type="term" value="C:plasma membrane"/>
    <property type="evidence" value="ECO:0007669"/>
    <property type="project" value="TreeGrafter"/>
</dbReference>
<proteinExistence type="inferred from homology"/>
<dbReference type="GO" id="GO:0005829">
    <property type="term" value="C:cytosol"/>
    <property type="evidence" value="ECO:0007669"/>
    <property type="project" value="TreeGrafter"/>
</dbReference>
<dbReference type="PANTHER" id="PTHR10728:SF33">
    <property type="entry name" value="LYSOPHOSPHOLIPASE 1-RELATED"/>
    <property type="match status" value="1"/>
</dbReference>
<gene>
    <name evidence="11" type="ORF">AWRI1631_131450</name>
</gene>
<evidence type="ECO:0000259" key="10">
    <source>
        <dbReference type="PROSITE" id="PS51210"/>
    </source>
</evidence>
<reference evidence="11 12" key="1">
    <citation type="journal article" date="2008" name="FEMS Yeast Res.">
        <title>Comparative genome analysis of a Saccharomyces cerevisiae wine strain.</title>
        <authorList>
            <person name="Borneman A.R."/>
            <person name="Forgan A.H."/>
            <person name="Pretorius I.S."/>
            <person name="Chambers P.J."/>
        </authorList>
    </citation>
    <scope>NUCLEOTIDE SEQUENCE [LARGE SCALE GENOMIC DNA]</scope>
    <source>
        <strain evidence="11 12">AWRI1631</strain>
    </source>
</reference>
<comment type="catalytic activity">
    <reaction evidence="9">
        <text>a 1-acyl-sn-glycero-3-phosphocholine + H2O = sn-glycerol 3-phosphocholine + a fatty acid + H(+)</text>
        <dbReference type="Rhea" id="RHEA:15177"/>
        <dbReference type="ChEBI" id="CHEBI:15377"/>
        <dbReference type="ChEBI" id="CHEBI:15378"/>
        <dbReference type="ChEBI" id="CHEBI:16870"/>
        <dbReference type="ChEBI" id="CHEBI:28868"/>
        <dbReference type="ChEBI" id="CHEBI:58168"/>
        <dbReference type="EC" id="3.1.1.5"/>
    </reaction>
</comment>
<dbReference type="InterPro" id="IPR002642">
    <property type="entry name" value="LysoPLipase_cat_dom"/>
</dbReference>
<keyword evidence="7" id="KW-0325">Glycoprotein</keyword>
<dbReference type="EMBL" id="ABSV01001793">
    <property type="protein sequence ID" value="EDZ70206.1"/>
    <property type="molecule type" value="Genomic_DNA"/>
</dbReference>
<keyword evidence="3 9" id="KW-0732">Signal</keyword>
<comment type="caution">
    <text evidence="11">The sequence shown here is derived from an EMBL/GenBank/DDBJ whole genome shotgun (WGS) entry which is preliminary data.</text>
</comment>
<dbReference type="AlphaFoldDB" id="B5VPD3"/>
<protein>
    <recommendedName>
        <fullName evidence="2 9">Lysophospholipase</fullName>
        <ecNumber evidence="2 9">3.1.1.5</ecNumber>
    </recommendedName>
</protein>
<dbReference type="GO" id="GO:0005783">
    <property type="term" value="C:endoplasmic reticulum"/>
    <property type="evidence" value="ECO:0007669"/>
    <property type="project" value="TreeGrafter"/>
</dbReference>
<evidence type="ECO:0000256" key="8">
    <source>
        <dbReference type="PROSITE-ProRule" id="PRU00555"/>
    </source>
</evidence>
<sequence length="237" mass="25529">MKLQSLLVSAAVLTSLTENVNAWSPNNSYVPANVTCDDDINLVREASGLSDNETEWLKKRDAYTKEALHSFLNRATSNFSDTSLLSTLFGSNSSNMPKIAVACSGGGYRAMLSGAGMLAAMDNRTDGANEHGLGGLLQGATYLAGLSGGNWLTSTLAWNNWTSVQAIVDNTTESNSIWDISHSILTPGVINIFKTGSRWDDISDDVQDKKDAGFNISLADVWGRALAYNFWPSLHRG</sequence>
<accession>B5VPD3</accession>
<dbReference type="Pfam" id="PF01735">
    <property type="entry name" value="PLA2_B"/>
    <property type="match status" value="1"/>
</dbReference>
<evidence type="ECO:0000256" key="4">
    <source>
        <dbReference type="ARBA" id="ARBA00022801"/>
    </source>
</evidence>
<evidence type="ECO:0000256" key="3">
    <source>
        <dbReference type="ARBA" id="ARBA00022729"/>
    </source>
</evidence>
<evidence type="ECO:0000313" key="11">
    <source>
        <dbReference type="EMBL" id="EDZ70206.1"/>
    </source>
</evidence>
<dbReference type="SMART" id="SM00022">
    <property type="entry name" value="PLAc"/>
    <property type="match status" value="1"/>
</dbReference>
<evidence type="ECO:0000256" key="1">
    <source>
        <dbReference type="ARBA" id="ARBA00008780"/>
    </source>
</evidence>
<dbReference type="GO" id="GO:0005576">
    <property type="term" value="C:extracellular region"/>
    <property type="evidence" value="ECO:0007669"/>
    <property type="project" value="TreeGrafter"/>
</dbReference>
<comment type="similarity">
    <text evidence="1 9">Belongs to the lysophospholipase family.</text>
</comment>
<evidence type="ECO:0000256" key="5">
    <source>
        <dbReference type="ARBA" id="ARBA00022963"/>
    </source>
</evidence>
<dbReference type="SUPFAM" id="SSF52151">
    <property type="entry name" value="FabD/lysophospholipase-like"/>
    <property type="match status" value="1"/>
</dbReference>
<dbReference type="GO" id="GO:0046475">
    <property type="term" value="P:glycerophospholipid catabolic process"/>
    <property type="evidence" value="ECO:0007669"/>
    <property type="project" value="TreeGrafter"/>
</dbReference>
<dbReference type="InterPro" id="IPR016035">
    <property type="entry name" value="Acyl_Trfase/lysoPLipase"/>
</dbReference>
<keyword evidence="4 8" id="KW-0378">Hydrolase</keyword>
<dbReference type="GO" id="GO:0004622">
    <property type="term" value="F:phosphatidylcholine lysophospholipase activity"/>
    <property type="evidence" value="ECO:0007669"/>
    <property type="project" value="UniProtKB-EC"/>
</dbReference>
<feature type="signal peptide" evidence="9">
    <location>
        <begin position="1"/>
        <end position="22"/>
    </location>
</feature>